<reference evidence="3 4" key="1">
    <citation type="submission" date="2018-07" db="EMBL/GenBank/DDBJ databases">
        <title>The complete nuclear genome of the prasinophyte Chloropicon primus (CCMP1205).</title>
        <authorList>
            <person name="Pombert J.-F."/>
            <person name="Otis C."/>
            <person name="Turmel M."/>
            <person name="Lemieux C."/>
        </authorList>
    </citation>
    <scope>NUCLEOTIDE SEQUENCE [LARGE SCALE GENOMIC DNA]</scope>
    <source>
        <strain evidence="3 4">CCMP1205</strain>
    </source>
</reference>
<evidence type="ECO:0000313" key="3">
    <source>
        <dbReference type="EMBL" id="QDZ20237.1"/>
    </source>
</evidence>
<evidence type="ECO:0000256" key="1">
    <source>
        <dbReference type="ARBA" id="ARBA00023002"/>
    </source>
</evidence>
<dbReference type="CDD" id="cd19094">
    <property type="entry name" value="AKR_Tas-like"/>
    <property type="match status" value="1"/>
</dbReference>
<sequence length="351" mass="38713">MLFGTTTDREEAFRLLDRAVSHHGVNLLDTAEMYPVPQSAGTHGLSEVILGDWFSARVGRGRVLRREDVVVATKVTGPSGQMPWIRGGPERLDAEAIIEACEGSLARLGLDHVDILQLHWPDRYVPMFGESLYRPGSRYEDRVPLEEQMEALGSLVRQGKVRRVGLSNETPWGLTRCCDLSRYGGFPRIHYLQNSYSLLCRTFDCGGLAECCWEEGVELLAYSPLAMGLLTGKYLPPEGEGADLGGWGPPGARLNLYKGRYSEAESRYERTREVTRAVARYGDLAGRHGMTLTELAVRFVLSNERVGCAVLGATSCSQLDELLDYAGRGALDSRILDEIDGVHRAAPNPTP</sequence>
<dbReference type="Proteomes" id="UP000316726">
    <property type="component" value="Chromosome 3"/>
</dbReference>
<dbReference type="PANTHER" id="PTHR43364:SF4">
    <property type="entry name" value="NAD(P)-LINKED OXIDOREDUCTASE SUPERFAMILY PROTEIN"/>
    <property type="match status" value="1"/>
</dbReference>
<dbReference type="AlphaFoldDB" id="A0A5B8MIG0"/>
<proteinExistence type="predicted"/>
<dbReference type="PANTHER" id="PTHR43364">
    <property type="entry name" value="NADH-SPECIFIC METHYLGLYOXAL REDUCTASE-RELATED"/>
    <property type="match status" value="1"/>
</dbReference>
<accession>A0A5B8MIG0</accession>
<protein>
    <submittedName>
        <fullName evidence="3">Aldo/keto reductase</fullName>
    </submittedName>
</protein>
<dbReference type="InterPro" id="IPR050523">
    <property type="entry name" value="AKR_Detox_Biosynth"/>
</dbReference>
<dbReference type="OrthoDB" id="2310150at2759"/>
<dbReference type="InterPro" id="IPR036812">
    <property type="entry name" value="NAD(P)_OxRdtase_dom_sf"/>
</dbReference>
<name>A0A5B8MIG0_9CHLO</name>
<dbReference type="EMBL" id="CP031036">
    <property type="protein sequence ID" value="QDZ20237.1"/>
    <property type="molecule type" value="Genomic_DNA"/>
</dbReference>
<evidence type="ECO:0000259" key="2">
    <source>
        <dbReference type="Pfam" id="PF00248"/>
    </source>
</evidence>
<keyword evidence="1" id="KW-0560">Oxidoreductase</keyword>
<evidence type="ECO:0000313" key="4">
    <source>
        <dbReference type="Proteomes" id="UP000316726"/>
    </source>
</evidence>
<dbReference type="Pfam" id="PF00248">
    <property type="entry name" value="Aldo_ket_red"/>
    <property type="match status" value="1"/>
</dbReference>
<dbReference type="Gene3D" id="3.20.20.100">
    <property type="entry name" value="NADP-dependent oxidoreductase domain"/>
    <property type="match status" value="1"/>
</dbReference>
<gene>
    <name evidence="3" type="ORF">A3770_03p27550</name>
</gene>
<dbReference type="PRINTS" id="PR00069">
    <property type="entry name" value="ALDKETRDTASE"/>
</dbReference>
<dbReference type="STRING" id="1764295.A0A5B8MIG0"/>
<organism evidence="3 4">
    <name type="scientific">Chloropicon primus</name>
    <dbReference type="NCBI Taxonomy" id="1764295"/>
    <lineage>
        <taxon>Eukaryota</taxon>
        <taxon>Viridiplantae</taxon>
        <taxon>Chlorophyta</taxon>
        <taxon>Chloropicophyceae</taxon>
        <taxon>Chloropicales</taxon>
        <taxon>Chloropicaceae</taxon>
        <taxon>Chloropicon</taxon>
    </lineage>
</organism>
<dbReference type="GO" id="GO:0016491">
    <property type="term" value="F:oxidoreductase activity"/>
    <property type="evidence" value="ECO:0007669"/>
    <property type="project" value="UniProtKB-KW"/>
</dbReference>
<dbReference type="InterPro" id="IPR023210">
    <property type="entry name" value="NADP_OxRdtase_dom"/>
</dbReference>
<keyword evidence="4" id="KW-1185">Reference proteome</keyword>
<dbReference type="SUPFAM" id="SSF51430">
    <property type="entry name" value="NAD(P)-linked oxidoreductase"/>
    <property type="match status" value="1"/>
</dbReference>
<feature type="domain" description="NADP-dependent oxidoreductase" evidence="2">
    <location>
        <begin position="5"/>
        <end position="342"/>
    </location>
</feature>
<dbReference type="InterPro" id="IPR020471">
    <property type="entry name" value="AKR"/>
</dbReference>